<comment type="cofactor">
    <cofactor evidence="1">
        <name>FAD</name>
        <dbReference type="ChEBI" id="CHEBI:57692"/>
    </cofactor>
</comment>
<evidence type="ECO:0000256" key="3">
    <source>
        <dbReference type="ARBA" id="ARBA00007992"/>
    </source>
</evidence>
<accession>A0A1Y2DD88</accession>
<dbReference type="GO" id="GO:0004497">
    <property type="term" value="F:monooxygenase activity"/>
    <property type="evidence" value="ECO:0007669"/>
    <property type="project" value="InterPro"/>
</dbReference>
<evidence type="ECO:0000259" key="7">
    <source>
        <dbReference type="Pfam" id="PF01494"/>
    </source>
</evidence>
<comment type="pathway">
    <text evidence="2">Secondary metabolite biosynthesis.</text>
</comment>
<feature type="domain" description="FAD-binding" evidence="7">
    <location>
        <begin position="7"/>
        <end position="341"/>
    </location>
</feature>
<dbReference type="PANTHER" id="PTHR47356:SF2">
    <property type="entry name" value="FAD-BINDING DOMAIN-CONTAINING PROTEIN-RELATED"/>
    <property type="match status" value="1"/>
</dbReference>
<evidence type="ECO:0000256" key="6">
    <source>
        <dbReference type="ARBA" id="ARBA00023002"/>
    </source>
</evidence>
<dbReference type="AlphaFoldDB" id="A0A1Y2DD88"/>
<dbReference type="InterPro" id="IPR002938">
    <property type="entry name" value="FAD-bd"/>
</dbReference>
<dbReference type="RefSeq" id="XP_040710519.1">
    <property type="nucleotide sequence ID" value="XM_040862513.1"/>
</dbReference>
<organism evidence="8 9">
    <name type="scientific">Pseudomassariella vexata</name>
    <dbReference type="NCBI Taxonomy" id="1141098"/>
    <lineage>
        <taxon>Eukaryota</taxon>
        <taxon>Fungi</taxon>
        <taxon>Dikarya</taxon>
        <taxon>Ascomycota</taxon>
        <taxon>Pezizomycotina</taxon>
        <taxon>Sordariomycetes</taxon>
        <taxon>Xylariomycetidae</taxon>
        <taxon>Amphisphaeriales</taxon>
        <taxon>Pseudomassariaceae</taxon>
        <taxon>Pseudomassariella</taxon>
    </lineage>
</organism>
<gene>
    <name evidence="8" type="ORF">BCR38DRAFT_461326</name>
</gene>
<evidence type="ECO:0000256" key="1">
    <source>
        <dbReference type="ARBA" id="ARBA00001974"/>
    </source>
</evidence>
<evidence type="ECO:0000313" key="9">
    <source>
        <dbReference type="Proteomes" id="UP000193689"/>
    </source>
</evidence>
<dbReference type="GO" id="GO:0071949">
    <property type="term" value="F:FAD binding"/>
    <property type="evidence" value="ECO:0007669"/>
    <property type="project" value="InterPro"/>
</dbReference>
<proteinExistence type="inferred from homology"/>
<dbReference type="STRING" id="1141098.A0A1Y2DD88"/>
<protein>
    <recommendedName>
        <fullName evidence="7">FAD-binding domain-containing protein</fullName>
    </recommendedName>
</protein>
<dbReference type="Proteomes" id="UP000193689">
    <property type="component" value="Unassembled WGS sequence"/>
</dbReference>
<dbReference type="PANTHER" id="PTHR47356">
    <property type="entry name" value="FAD-DEPENDENT MONOOXYGENASE ASQG-RELATED"/>
    <property type="match status" value="1"/>
</dbReference>
<dbReference type="PRINTS" id="PR00420">
    <property type="entry name" value="RNGMNOXGNASE"/>
</dbReference>
<sequence length="446" mass="50187">MPAPFRAIIVGGGPIGLVAAHMLSRSHIDFILLEKQDTLFADRGASIGVYPQTFRVLDQLGLLDSLREIWSPLKDKCFVTHGGKVYREHPRFSWMEENHGHPFAMFHRAELLRVLYECFPEEEKKHVLTNKRLVNVTTQPGRVTVQCDDGSIESGSMVIAADGAHSVVRSCMRRLAGASSPHAPLNKVKPYVTKYRLLYGTASLMPGMPAGSSWDAHGVGMSTQLFVGRDKAWFFWYEPLESTTQERVTYTREDEKRFVKKWGHVHITDKIVLTDLYSARYSSGMTILEEGIVEHWSWDRIVLVGDAVVKTTTNLGFGFNGGIQGLVTLMKGLNRLVRKQRGGDSIAGDFDLVFQEYAAKSIPLSARFVAVSSRALRESTWSTWKHWLMDRYVKGAIDADRKMYHKIGSLISQGLVLEFWGERNLPPGRMAWLHFPDQAACIGDVS</sequence>
<dbReference type="Gene3D" id="3.50.50.60">
    <property type="entry name" value="FAD/NAD(P)-binding domain"/>
    <property type="match status" value="1"/>
</dbReference>
<dbReference type="EMBL" id="MCFJ01000020">
    <property type="protein sequence ID" value="ORY57167.1"/>
    <property type="molecule type" value="Genomic_DNA"/>
</dbReference>
<reference evidence="8 9" key="1">
    <citation type="submission" date="2016-07" db="EMBL/GenBank/DDBJ databases">
        <title>Pervasive Adenine N6-methylation of Active Genes in Fungi.</title>
        <authorList>
            <consortium name="DOE Joint Genome Institute"/>
            <person name="Mondo S.J."/>
            <person name="Dannebaum R.O."/>
            <person name="Kuo R.C."/>
            <person name="Labutti K."/>
            <person name="Haridas S."/>
            <person name="Kuo A."/>
            <person name="Salamov A."/>
            <person name="Ahrendt S.R."/>
            <person name="Lipzen A."/>
            <person name="Sullivan W."/>
            <person name="Andreopoulos W.B."/>
            <person name="Clum A."/>
            <person name="Lindquist E."/>
            <person name="Daum C."/>
            <person name="Ramamoorthy G.K."/>
            <person name="Gryganskyi A."/>
            <person name="Culley D."/>
            <person name="Magnuson J.K."/>
            <person name="James T.Y."/>
            <person name="O'Malley M.A."/>
            <person name="Stajich J.E."/>
            <person name="Spatafora J.W."/>
            <person name="Visel A."/>
            <person name="Grigoriev I.V."/>
        </authorList>
    </citation>
    <scope>NUCLEOTIDE SEQUENCE [LARGE SCALE GENOMIC DNA]</scope>
    <source>
        <strain evidence="8 9">CBS 129021</strain>
    </source>
</reference>
<keyword evidence="6" id="KW-0560">Oxidoreductase</keyword>
<dbReference type="OrthoDB" id="10029326at2759"/>
<comment type="similarity">
    <text evidence="3">Belongs to the paxM FAD-dependent monooxygenase family.</text>
</comment>
<dbReference type="Pfam" id="PF01494">
    <property type="entry name" value="FAD_binding_3"/>
    <property type="match status" value="1"/>
</dbReference>
<evidence type="ECO:0000313" key="8">
    <source>
        <dbReference type="EMBL" id="ORY57167.1"/>
    </source>
</evidence>
<evidence type="ECO:0000256" key="5">
    <source>
        <dbReference type="ARBA" id="ARBA00022827"/>
    </source>
</evidence>
<evidence type="ECO:0000256" key="4">
    <source>
        <dbReference type="ARBA" id="ARBA00022630"/>
    </source>
</evidence>
<keyword evidence="9" id="KW-1185">Reference proteome</keyword>
<comment type="caution">
    <text evidence="8">The sequence shown here is derived from an EMBL/GenBank/DDBJ whole genome shotgun (WGS) entry which is preliminary data.</text>
</comment>
<dbReference type="InterPro" id="IPR050562">
    <property type="entry name" value="FAD_mOase_fung"/>
</dbReference>
<dbReference type="GeneID" id="63778725"/>
<dbReference type="SUPFAM" id="SSF51905">
    <property type="entry name" value="FAD/NAD(P)-binding domain"/>
    <property type="match status" value="1"/>
</dbReference>
<name>A0A1Y2DD88_9PEZI</name>
<keyword evidence="5" id="KW-0274">FAD</keyword>
<evidence type="ECO:0000256" key="2">
    <source>
        <dbReference type="ARBA" id="ARBA00005179"/>
    </source>
</evidence>
<dbReference type="InParanoid" id="A0A1Y2DD88"/>
<dbReference type="InterPro" id="IPR036188">
    <property type="entry name" value="FAD/NAD-bd_sf"/>
</dbReference>
<keyword evidence="4" id="KW-0285">Flavoprotein</keyword>